<keyword evidence="2" id="KW-1185">Reference proteome</keyword>
<dbReference type="Proteomes" id="UP000078492">
    <property type="component" value="Unassembled WGS sequence"/>
</dbReference>
<reference evidence="1 2" key="1">
    <citation type="submission" date="2015-09" db="EMBL/GenBank/DDBJ databases">
        <title>Trachymyrmex cornetzi WGS genome.</title>
        <authorList>
            <person name="Nygaard S."/>
            <person name="Hu H."/>
            <person name="Boomsma J."/>
            <person name="Zhang G."/>
        </authorList>
    </citation>
    <scope>NUCLEOTIDE SEQUENCE [LARGE SCALE GENOMIC DNA]</scope>
    <source>
        <strain evidence="1">Tcor2-1</strain>
        <tissue evidence="1">Whole body</tissue>
    </source>
</reference>
<accession>A0A151IUE4</accession>
<gene>
    <name evidence="1" type="ORF">ALC57_16836</name>
</gene>
<name>A0A151IUE4_9HYME</name>
<evidence type="ECO:0000313" key="2">
    <source>
        <dbReference type="Proteomes" id="UP000078492"/>
    </source>
</evidence>
<dbReference type="EMBL" id="KQ980963">
    <property type="protein sequence ID" value="KYN11018.1"/>
    <property type="molecule type" value="Genomic_DNA"/>
</dbReference>
<proteinExistence type="predicted"/>
<protein>
    <submittedName>
        <fullName evidence="1">Uncharacterized protein</fullName>
    </submittedName>
</protein>
<organism evidence="1 2">
    <name type="scientific">Trachymyrmex cornetzi</name>
    <dbReference type="NCBI Taxonomy" id="471704"/>
    <lineage>
        <taxon>Eukaryota</taxon>
        <taxon>Metazoa</taxon>
        <taxon>Ecdysozoa</taxon>
        <taxon>Arthropoda</taxon>
        <taxon>Hexapoda</taxon>
        <taxon>Insecta</taxon>
        <taxon>Pterygota</taxon>
        <taxon>Neoptera</taxon>
        <taxon>Endopterygota</taxon>
        <taxon>Hymenoptera</taxon>
        <taxon>Apocrita</taxon>
        <taxon>Aculeata</taxon>
        <taxon>Formicoidea</taxon>
        <taxon>Formicidae</taxon>
        <taxon>Myrmicinae</taxon>
        <taxon>Trachymyrmex</taxon>
    </lineage>
</organism>
<dbReference type="AlphaFoldDB" id="A0A151IUE4"/>
<sequence>MKVTVAQEKFLSNSSNKTRLIRHLQSALLQANFTVIQARDDADVLIVNTALITLHSPVLIVSEDVDILILLVGLTPRDKTIFYMKMSKGNQSQTIYSNNSLNNFPFCRDNVLFLHAFSGCDTTSQALDIFKRPNQTKEDIFESGMTAPLFLYKAPQKIACINSYRYICFAKTVTNKAVNLANLPPTADAAKQHYFRVYLQVQSWLSNDMPPEEWGWFRDRENILVPKIMTLKLQHRIIS</sequence>
<evidence type="ECO:0000313" key="1">
    <source>
        <dbReference type="EMBL" id="KYN11018.1"/>
    </source>
</evidence>